<evidence type="ECO:0000313" key="2">
    <source>
        <dbReference type="Proteomes" id="UP000070578"/>
    </source>
</evidence>
<dbReference type="EMBL" id="LSLI01000260">
    <property type="protein sequence ID" value="KXS30434.1"/>
    <property type="molecule type" value="Genomic_DNA"/>
</dbReference>
<feature type="non-terminal residue" evidence="1">
    <location>
        <position position="1"/>
    </location>
</feature>
<protein>
    <submittedName>
        <fullName evidence="1">Uncharacterized protein</fullName>
    </submittedName>
</protein>
<dbReference type="Proteomes" id="UP000070578">
    <property type="component" value="Unassembled WGS sequence"/>
</dbReference>
<comment type="caution">
    <text evidence="1">The sequence shown here is derived from an EMBL/GenBank/DDBJ whole genome shotgun (WGS) entry which is preliminary data.</text>
</comment>
<evidence type="ECO:0000313" key="1">
    <source>
        <dbReference type="EMBL" id="KXS30434.1"/>
    </source>
</evidence>
<proteinExistence type="predicted"/>
<accession>A0A139BN67</accession>
<sequence>SNSQHGLMHGIVSGAPGMEIFFCVGI</sequence>
<name>A0A139BN67_9PROT</name>
<reference evidence="1 2" key="2">
    <citation type="submission" date="2016-03" db="EMBL/GenBank/DDBJ databases">
        <title>New uncultured bacterium of the family Gallionellaceae from acid mine drainage: description and reconstruction of genome based on metagenomic analysis of microbial community.</title>
        <authorList>
            <person name="Kadnikov V."/>
            <person name="Ivasenko D."/>
            <person name="Beletsky A."/>
            <person name="Mardanov A."/>
            <person name="Danilova E."/>
            <person name="Pimenov N."/>
            <person name="Karnachuk O."/>
            <person name="Ravin N."/>
        </authorList>
    </citation>
    <scope>NUCLEOTIDE SEQUENCE [LARGE SCALE GENOMIC DNA]</scope>
    <source>
        <strain evidence="1">ShG14-8</strain>
    </source>
</reference>
<dbReference type="AlphaFoldDB" id="A0A139BN67"/>
<gene>
    <name evidence="1" type="ORF">AWT59_3440</name>
</gene>
<reference evidence="1 2" key="1">
    <citation type="submission" date="2016-02" db="EMBL/GenBank/DDBJ databases">
        <authorList>
            <person name="Wen L."/>
            <person name="He K."/>
            <person name="Yang H."/>
        </authorList>
    </citation>
    <scope>NUCLEOTIDE SEQUENCE [LARGE SCALE GENOMIC DNA]</scope>
    <source>
        <strain evidence="1">ShG14-8</strain>
    </source>
</reference>
<organism evidence="1 2">
    <name type="scientific">Candidatus Gallionella acididurans</name>
    <dbReference type="NCBI Taxonomy" id="1796491"/>
    <lineage>
        <taxon>Bacteria</taxon>
        <taxon>Pseudomonadati</taxon>
        <taxon>Pseudomonadota</taxon>
        <taxon>Betaproteobacteria</taxon>
        <taxon>Nitrosomonadales</taxon>
        <taxon>Gallionellaceae</taxon>
        <taxon>Gallionella</taxon>
    </lineage>
</organism>